<reference evidence="1 2" key="1">
    <citation type="journal article" date="2012" name="J. Bacteriol.">
        <title>Genome Sequence of the Alkane-Degrading Bacterium Alcanivorax hongdengensis Type Strain A-11-3.</title>
        <authorList>
            <person name="Lai Q."/>
            <person name="Shao Z."/>
        </authorList>
    </citation>
    <scope>NUCLEOTIDE SEQUENCE [LARGE SCALE GENOMIC DNA]</scope>
    <source>
        <strain evidence="1 2">A-11-3</strain>
    </source>
</reference>
<protein>
    <submittedName>
        <fullName evidence="1">Uncharacterized protein</fullName>
    </submittedName>
</protein>
<dbReference type="STRING" id="1177179.A11A3_10341"/>
<evidence type="ECO:0000313" key="2">
    <source>
        <dbReference type="Proteomes" id="UP000010164"/>
    </source>
</evidence>
<evidence type="ECO:0000313" key="1">
    <source>
        <dbReference type="EMBL" id="EKF74050.1"/>
    </source>
</evidence>
<dbReference type="RefSeq" id="WP_008929245.1">
    <property type="nucleotide sequence ID" value="NZ_AMRJ01000015.1"/>
</dbReference>
<keyword evidence="2" id="KW-1185">Reference proteome</keyword>
<dbReference type="PATRIC" id="fig|1177179.3.peg.2058"/>
<sequence>MSNPAARFWSVQLQRIQEQTAAAPLFSPDKASLLFRAGRQRLRHSVETLVCVGPLHGASDDELFQLADIATELCHAIGVELSIRGAGRLSLLRFDTQDQTRSVLLSTVAINR</sequence>
<organism evidence="1 2">
    <name type="scientific">Alcanivorax hongdengensis A-11-3</name>
    <dbReference type="NCBI Taxonomy" id="1177179"/>
    <lineage>
        <taxon>Bacteria</taxon>
        <taxon>Pseudomonadati</taxon>
        <taxon>Pseudomonadota</taxon>
        <taxon>Gammaproteobacteria</taxon>
        <taxon>Oceanospirillales</taxon>
        <taxon>Alcanivoracaceae</taxon>
        <taxon>Alcanivorax</taxon>
    </lineage>
</organism>
<comment type="caution">
    <text evidence="1">The sequence shown here is derived from an EMBL/GenBank/DDBJ whole genome shotgun (WGS) entry which is preliminary data.</text>
</comment>
<dbReference type="AlphaFoldDB" id="L0WE18"/>
<dbReference type="Proteomes" id="UP000010164">
    <property type="component" value="Unassembled WGS sequence"/>
</dbReference>
<proteinExistence type="predicted"/>
<accession>L0WE18</accession>
<name>L0WE18_9GAMM</name>
<gene>
    <name evidence="1" type="ORF">A11A3_10341</name>
</gene>
<dbReference type="EMBL" id="AMRJ01000015">
    <property type="protein sequence ID" value="EKF74050.1"/>
    <property type="molecule type" value="Genomic_DNA"/>
</dbReference>